<dbReference type="FunFam" id="3.30.300.20:FF:000017">
    <property type="entry name" value="GTP-binding protein ERG"/>
    <property type="match status" value="1"/>
</dbReference>
<feature type="domain" description="Era-type G" evidence="8">
    <location>
        <begin position="138"/>
        <end position="410"/>
    </location>
</feature>
<dbReference type="InterPro" id="IPR027417">
    <property type="entry name" value="P-loop_NTPase"/>
</dbReference>
<dbReference type="AlphaFoldDB" id="A0A438J0Y7"/>
<evidence type="ECO:0000256" key="4">
    <source>
        <dbReference type="PROSITE-ProRule" id="PRU00118"/>
    </source>
</evidence>
<dbReference type="InterPro" id="IPR015946">
    <property type="entry name" value="KH_dom-like_a/b"/>
</dbReference>
<organism evidence="9 10">
    <name type="scientific">Vitis vinifera</name>
    <name type="common">Grape</name>
    <dbReference type="NCBI Taxonomy" id="29760"/>
    <lineage>
        <taxon>Eukaryota</taxon>
        <taxon>Viridiplantae</taxon>
        <taxon>Streptophyta</taxon>
        <taxon>Embryophyta</taxon>
        <taxon>Tracheophyta</taxon>
        <taxon>Spermatophyta</taxon>
        <taxon>Magnoliopsida</taxon>
        <taxon>eudicotyledons</taxon>
        <taxon>Gunneridae</taxon>
        <taxon>Pentapetalae</taxon>
        <taxon>rosids</taxon>
        <taxon>Vitales</taxon>
        <taxon>Vitaceae</taxon>
        <taxon>Viteae</taxon>
        <taxon>Vitis</taxon>
    </lineage>
</organism>
<accession>A0A438J0Y7</accession>
<evidence type="ECO:0000313" key="9">
    <source>
        <dbReference type="EMBL" id="RVX02631.1"/>
    </source>
</evidence>
<keyword evidence="2 4" id="KW-0694">RNA-binding</keyword>
<dbReference type="Gene3D" id="3.40.50.300">
    <property type="entry name" value="P-loop containing nucleotide triphosphate hydrolases"/>
    <property type="match status" value="2"/>
</dbReference>
<dbReference type="CDD" id="cd22534">
    <property type="entry name" value="KH-II_Era"/>
    <property type="match status" value="1"/>
</dbReference>
<feature type="transmembrane region" description="Helical" evidence="6">
    <location>
        <begin position="194"/>
        <end position="214"/>
    </location>
</feature>
<dbReference type="InterPro" id="IPR004044">
    <property type="entry name" value="KH_dom_type_2"/>
</dbReference>
<dbReference type="PROSITE" id="PS50823">
    <property type="entry name" value="KH_TYPE_2"/>
    <property type="match status" value="1"/>
</dbReference>
<comment type="similarity">
    <text evidence="5">Belongs to the TRAFAC class TrmE-Era-EngA-EngB-Septin-like GTPase superfamily. Era GTPase family.</text>
</comment>
<dbReference type="PROSITE" id="PS51713">
    <property type="entry name" value="G_ERA"/>
    <property type="match status" value="1"/>
</dbReference>
<dbReference type="PANTHER" id="PTHR42698:SF1">
    <property type="entry name" value="GTPASE ERA, MITOCHONDRIAL"/>
    <property type="match status" value="1"/>
</dbReference>
<dbReference type="Gene3D" id="3.30.300.20">
    <property type="match status" value="1"/>
</dbReference>
<dbReference type="Proteomes" id="UP000288805">
    <property type="component" value="Unassembled WGS sequence"/>
</dbReference>
<evidence type="ECO:0000256" key="1">
    <source>
        <dbReference type="ARBA" id="ARBA00022741"/>
    </source>
</evidence>
<dbReference type="PANTHER" id="PTHR42698">
    <property type="entry name" value="GTPASE ERA"/>
    <property type="match status" value="1"/>
</dbReference>
<keyword evidence="3 5" id="KW-0342">GTP-binding</keyword>
<evidence type="ECO:0000256" key="2">
    <source>
        <dbReference type="ARBA" id="ARBA00022884"/>
    </source>
</evidence>
<keyword evidence="1 5" id="KW-0547">Nucleotide-binding</keyword>
<dbReference type="Pfam" id="PF01926">
    <property type="entry name" value="MMR_HSR1"/>
    <property type="match status" value="1"/>
</dbReference>
<feature type="region of interest" description="G1" evidence="5">
    <location>
        <begin position="146"/>
        <end position="153"/>
    </location>
</feature>
<dbReference type="GO" id="GO:0005525">
    <property type="term" value="F:GTP binding"/>
    <property type="evidence" value="ECO:0007669"/>
    <property type="project" value="UniProtKB-UniRule"/>
</dbReference>
<dbReference type="InterPro" id="IPR030388">
    <property type="entry name" value="G_ERA_dom"/>
</dbReference>
<name>A0A438J0Y7_VITVI</name>
<dbReference type="GO" id="GO:0003723">
    <property type="term" value="F:RNA binding"/>
    <property type="evidence" value="ECO:0007669"/>
    <property type="project" value="UniProtKB-UniRule"/>
</dbReference>
<evidence type="ECO:0000256" key="3">
    <source>
        <dbReference type="ARBA" id="ARBA00023134"/>
    </source>
</evidence>
<evidence type="ECO:0000259" key="7">
    <source>
        <dbReference type="PROSITE" id="PS50823"/>
    </source>
</evidence>
<sequence>MKALRGLRALTTLSSKTQKPHLTSNLLYRFYAAQPQQQDHSTTTNSLEDHEDDDAVFDSSQFALPNMGTSPVPDQPTWDREYRAKADRTIFGEETQKQKSEEDERKRRAIVLAKALLEAALQKPDEEDDMPVKEEDQRSLSVGIIGAPNAGKSSLTNHVVGTKVAAVSRKTNTTTHEVLGVMTKGNTQIVEKNAVVIPFSFLAILIAMCFFDTPGLMLKSSGYPYSDMRARVESAWSSVGLYDVLIVIFDVHRHLSRSITQNGDCGQAPGHPAPSIASKVTVAKHQHIYHFTRRSLSEMSNLKKSVTVPLLLDNDGKDDLPVLPCPSTSSIGQAKPDSRVVRLIERMGAQAHPKQKRVLCMNKVDLVEKKKDLLKVADEFKDLPGYFMISGLKGSGVKDLTQFLMEQASRLGSGDGHFTGKERNCRALGNEEQSETKLKWLFLSSLLAWLGIVASAKGIRRQLITSDALETLPGSYGFKRPWDEDPFTMSEEVMKNISLEVVRERLLDHVHQEIPYGIDHRLIDWKELRDGSLRIEQHLITPKQSQRKILVGKKGSKIGRIGIEANEELRSIFKRDVHLILQVRVK</sequence>
<keyword evidence="6" id="KW-0812">Transmembrane</keyword>
<feature type="domain" description="KH type-2" evidence="7">
    <location>
        <begin position="510"/>
        <end position="586"/>
    </location>
</feature>
<keyword evidence="6" id="KW-0472">Membrane</keyword>
<comment type="caution">
    <text evidence="9">The sequence shown here is derived from an EMBL/GenBank/DDBJ whole genome shotgun (WGS) entry which is preliminary data.</text>
</comment>
<feature type="region of interest" description="G3" evidence="5">
    <location>
        <begin position="212"/>
        <end position="215"/>
    </location>
</feature>
<evidence type="ECO:0000313" key="10">
    <source>
        <dbReference type="Proteomes" id="UP000288805"/>
    </source>
</evidence>
<evidence type="ECO:0000256" key="5">
    <source>
        <dbReference type="PROSITE-ProRule" id="PRU01050"/>
    </source>
</evidence>
<feature type="region of interest" description="G2" evidence="5">
    <location>
        <begin position="172"/>
        <end position="176"/>
    </location>
</feature>
<feature type="region of interest" description="G5" evidence="5">
    <location>
        <begin position="389"/>
        <end position="391"/>
    </location>
</feature>
<proteinExistence type="inferred from homology"/>
<gene>
    <name evidence="9" type="primary">ERG_1</name>
    <name evidence="9" type="ORF">CK203_016402</name>
</gene>
<dbReference type="SUPFAM" id="SSF54814">
    <property type="entry name" value="Prokaryotic type KH domain (KH-domain type II)"/>
    <property type="match status" value="1"/>
</dbReference>
<dbReference type="Pfam" id="PF07650">
    <property type="entry name" value="KH_2"/>
    <property type="match status" value="1"/>
</dbReference>
<evidence type="ECO:0000256" key="6">
    <source>
        <dbReference type="SAM" id="Phobius"/>
    </source>
</evidence>
<feature type="region of interest" description="G4" evidence="5">
    <location>
        <begin position="362"/>
        <end position="365"/>
    </location>
</feature>
<dbReference type="SUPFAM" id="SSF52540">
    <property type="entry name" value="P-loop containing nucleoside triphosphate hydrolases"/>
    <property type="match status" value="1"/>
</dbReference>
<dbReference type="EMBL" id="QGNW01000069">
    <property type="protein sequence ID" value="RVX02631.1"/>
    <property type="molecule type" value="Genomic_DNA"/>
</dbReference>
<dbReference type="InterPro" id="IPR009019">
    <property type="entry name" value="KH_sf_prok-type"/>
</dbReference>
<protein>
    <submittedName>
        <fullName evidence="9">GTP-binding protein ERG</fullName>
    </submittedName>
</protein>
<evidence type="ECO:0000259" key="8">
    <source>
        <dbReference type="PROSITE" id="PS51713"/>
    </source>
</evidence>
<keyword evidence="6" id="KW-1133">Transmembrane helix</keyword>
<reference evidence="9 10" key="1">
    <citation type="journal article" date="2018" name="PLoS Genet.">
        <title>Population sequencing reveals clonal diversity and ancestral inbreeding in the grapevine cultivar Chardonnay.</title>
        <authorList>
            <person name="Roach M.J."/>
            <person name="Johnson D.L."/>
            <person name="Bohlmann J."/>
            <person name="van Vuuren H.J."/>
            <person name="Jones S.J."/>
            <person name="Pretorius I.S."/>
            <person name="Schmidt S.A."/>
            <person name="Borneman A.R."/>
        </authorList>
    </citation>
    <scope>NUCLEOTIDE SEQUENCE [LARGE SCALE GENOMIC DNA]</scope>
    <source>
        <strain evidence="10">cv. Chardonnay</strain>
        <tissue evidence="9">Leaf</tissue>
    </source>
</reference>
<dbReference type="CDD" id="cd04163">
    <property type="entry name" value="Era"/>
    <property type="match status" value="1"/>
</dbReference>
<dbReference type="InterPro" id="IPR005662">
    <property type="entry name" value="GTPase_Era-like"/>
</dbReference>
<dbReference type="InterPro" id="IPR006073">
    <property type="entry name" value="GTP-bd"/>
</dbReference>